<dbReference type="Gene3D" id="3.40.50.20">
    <property type="match status" value="1"/>
</dbReference>
<dbReference type="GO" id="GO:0071555">
    <property type="term" value="P:cell wall organization"/>
    <property type="evidence" value="ECO:0007669"/>
    <property type="project" value="UniProtKB-KW"/>
</dbReference>
<comment type="function">
    <text evidence="13">Cell wall formation.</text>
</comment>
<dbReference type="AlphaFoldDB" id="A0A172XAJ4"/>
<keyword evidence="4 15" id="KW-0479">Metal-binding</keyword>
<keyword evidence="5 16" id="KW-0547">Nucleotide-binding</keyword>
<dbReference type="GO" id="GO:0009252">
    <property type="term" value="P:peptidoglycan biosynthetic process"/>
    <property type="evidence" value="ECO:0007669"/>
    <property type="project" value="UniProtKB-UniRule"/>
</dbReference>
<comment type="similarity">
    <text evidence="2 13">Belongs to the D-alanine--D-alanine ligase family.</text>
</comment>
<evidence type="ECO:0000256" key="13">
    <source>
        <dbReference type="HAMAP-Rule" id="MF_00047"/>
    </source>
</evidence>
<comment type="pathway">
    <text evidence="13">Cell wall biogenesis; peptidoglycan biosynthesis.</text>
</comment>
<proteinExistence type="inferred from homology"/>
<dbReference type="Pfam" id="PF07478">
    <property type="entry name" value="Dala_Dala_lig_C"/>
    <property type="match status" value="1"/>
</dbReference>
<evidence type="ECO:0000256" key="12">
    <source>
        <dbReference type="ARBA" id="ARBA00047614"/>
    </source>
</evidence>
<protein>
    <recommendedName>
        <fullName evidence="13">D-alanine--D-alanine ligase</fullName>
        <ecNumber evidence="13">6.3.2.4</ecNumber>
    </recommendedName>
    <alternativeName>
        <fullName evidence="13">D-Ala-D-Ala ligase</fullName>
    </alternativeName>
    <alternativeName>
        <fullName evidence="13">D-alanylalanine synthetase</fullName>
    </alternativeName>
</protein>
<dbReference type="EC" id="6.3.2.4" evidence="13"/>
<dbReference type="GO" id="GO:0005829">
    <property type="term" value="C:cytosol"/>
    <property type="evidence" value="ECO:0007669"/>
    <property type="project" value="TreeGrafter"/>
</dbReference>
<dbReference type="Pfam" id="PF01820">
    <property type="entry name" value="Dala_Dala_lig_N"/>
    <property type="match status" value="1"/>
</dbReference>
<comment type="cofactor">
    <cofactor evidence="15">
        <name>Mg(2+)</name>
        <dbReference type="ChEBI" id="CHEBI:18420"/>
    </cofactor>
    <cofactor evidence="15">
        <name>Mn(2+)</name>
        <dbReference type="ChEBI" id="CHEBI:29035"/>
    </cofactor>
    <text evidence="15">Binds 2 magnesium or manganese ions per subunit.</text>
</comment>
<dbReference type="InterPro" id="IPR005905">
    <property type="entry name" value="D_ala_D_ala"/>
</dbReference>
<evidence type="ECO:0000256" key="8">
    <source>
        <dbReference type="ARBA" id="ARBA00022960"/>
    </source>
</evidence>
<reference evidence="18 19" key="1">
    <citation type="submission" date="2016-05" db="EMBL/GenBank/DDBJ databases">
        <title>Chromosome and linear plasmid sequence of a 2015 human isolate of tick-borne relapsing fever spirochete, Borrelia turicatae.</title>
        <authorList>
            <person name="Kingry L.C."/>
            <person name="Dhwani B."/>
            <person name="Replogle A."/>
            <person name="Sexton C."/>
            <person name="Rowe L."/>
            <person name="Stermole B.M."/>
            <person name="Christensen A.M."/>
            <person name="Schriefer M.E."/>
        </authorList>
    </citation>
    <scope>NUCLEOTIDE SEQUENCE [LARGE SCALE GENOMIC DNA]</scope>
    <source>
        <strain evidence="18 19">BTE5EL</strain>
    </source>
</reference>
<organism evidence="18 19">
    <name type="scientific">Borrelia turicatae</name>
    <dbReference type="NCBI Taxonomy" id="142"/>
    <lineage>
        <taxon>Bacteria</taxon>
        <taxon>Pseudomonadati</taxon>
        <taxon>Spirochaetota</taxon>
        <taxon>Spirochaetia</taxon>
        <taxon>Spirochaetales</taxon>
        <taxon>Borreliaceae</taxon>
        <taxon>Borrelia</taxon>
    </lineage>
</organism>
<dbReference type="PIRSF" id="PIRSF039102">
    <property type="entry name" value="Ddl/VanB"/>
    <property type="match status" value="1"/>
</dbReference>
<dbReference type="NCBIfam" id="NF011168">
    <property type="entry name" value="PRK14570.1"/>
    <property type="match status" value="1"/>
</dbReference>
<evidence type="ECO:0000256" key="14">
    <source>
        <dbReference type="PIRSR" id="PIRSR039102-1"/>
    </source>
</evidence>
<keyword evidence="9 13" id="KW-0573">Peptidoglycan synthesis</keyword>
<evidence type="ECO:0000313" key="19">
    <source>
        <dbReference type="Proteomes" id="UP000264231"/>
    </source>
</evidence>
<evidence type="ECO:0000256" key="11">
    <source>
        <dbReference type="ARBA" id="ARBA00023316"/>
    </source>
</evidence>
<dbReference type="Proteomes" id="UP000264231">
    <property type="component" value="Chromosome"/>
</dbReference>
<dbReference type="NCBIfam" id="TIGR01205">
    <property type="entry name" value="D_ala_D_alaTIGR"/>
    <property type="match status" value="1"/>
</dbReference>
<dbReference type="EMBL" id="CP015629">
    <property type="protein sequence ID" value="ANF33695.1"/>
    <property type="molecule type" value="Genomic_DNA"/>
</dbReference>
<evidence type="ECO:0000256" key="9">
    <source>
        <dbReference type="ARBA" id="ARBA00022984"/>
    </source>
</evidence>
<keyword evidence="8 13" id="KW-0133">Cell shape</keyword>
<dbReference type="PROSITE" id="PS00843">
    <property type="entry name" value="DALA_DALA_LIGASE_1"/>
    <property type="match status" value="1"/>
</dbReference>
<dbReference type="GO" id="GO:0005524">
    <property type="term" value="F:ATP binding"/>
    <property type="evidence" value="ECO:0007669"/>
    <property type="project" value="UniProtKB-UniRule"/>
</dbReference>
<gene>
    <name evidence="13" type="primary">ddl</name>
    <name evidence="18" type="ORF">A7978_00955</name>
</gene>
<dbReference type="InterPro" id="IPR016185">
    <property type="entry name" value="PreATP-grasp_dom_sf"/>
</dbReference>
<evidence type="ECO:0000256" key="2">
    <source>
        <dbReference type="ARBA" id="ARBA00010871"/>
    </source>
</evidence>
<dbReference type="SUPFAM" id="SSF52440">
    <property type="entry name" value="PreATP-grasp domain"/>
    <property type="match status" value="1"/>
</dbReference>
<dbReference type="GO" id="GO:0008716">
    <property type="term" value="F:D-alanine-D-alanine ligase activity"/>
    <property type="evidence" value="ECO:0007669"/>
    <property type="project" value="UniProtKB-UniRule"/>
</dbReference>
<feature type="domain" description="ATP-grasp" evidence="17">
    <location>
        <begin position="134"/>
        <end position="344"/>
    </location>
</feature>
<feature type="active site" evidence="14">
    <location>
        <position position="15"/>
    </location>
</feature>
<dbReference type="Gene3D" id="3.30.470.20">
    <property type="entry name" value="ATP-grasp fold, B domain"/>
    <property type="match status" value="1"/>
</dbReference>
<keyword evidence="11 13" id="KW-0961">Cell wall biogenesis/degradation</keyword>
<evidence type="ECO:0000256" key="16">
    <source>
        <dbReference type="PROSITE-ProRule" id="PRU00409"/>
    </source>
</evidence>
<evidence type="ECO:0000256" key="3">
    <source>
        <dbReference type="ARBA" id="ARBA00022598"/>
    </source>
</evidence>
<evidence type="ECO:0000256" key="7">
    <source>
        <dbReference type="ARBA" id="ARBA00022842"/>
    </source>
</evidence>
<dbReference type="GO" id="GO:0008360">
    <property type="term" value="P:regulation of cell shape"/>
    <property type="evidence" value="ECO:0007669"/>
    <property type="project" value="UniProtKB-KW"/>
</dbReference>
<dbReference type="NCBIfam" id="NF002528">
    <property type="entry name" value="PRK01966.1-4"/>
    <property type="match status" value="1"/>
</dbReference>
<dbReference type="HAMAP" id="MF_00047">
    <property type="entry name" value="Dala_Dala_lig"/>
    <property type="match status" value="1"/>
</dbReference>
<dbReference type="PANTHER" id="PTHR23132:SF25">
    <property type="entry name" value="D-ALANINE--D-ALANINE LIGASE A"/>
    <property type="match status" value="1"/>
</dbReference>
<dbReference type="SUPFAM" id="SSF56059">
    <property type="entry name" value="Glutathione synthetase ATP-binding domain-like"/>
    <property type="match status" value="1"/>
</dbReference>
<keyword evidence="13" id="KW-0963">Cytoplasm</keyword>
<dbReference type="InterPro" id="IPR011127">
    <property type="entry name" value="Dala_Dala_lig_N"/>
</dbReference>
<feature type="binding site" evidence="15">
    <location>
        <position position="297"/>
    </location>
    <ligand>
        <name>Mg(2+)</name>
        <dbReference type="ChEBI" id="CHEBI:18420"/>
        <label>1</label>
    </ligand>
</feature>
<evidence type="ECO:0000256" key="10">
    <source>
        <dbReference type="ARBA" id="ARBA00023211"/>
    </source>
</evidence>
<sequence>MKKNLMLIFGGVSFEHEISLRSACGIYSALMKLDKYNVFSSFIDKITGVWYLLDSVPDDPKLIKKDSSAIISLIPGYGIFVNNKDLKIDVVFPIVHGRTGEDGAIQGFLKIMNIPCVGSGILGSAISINKYFCKLLLKSFNIPLVPFIGFKKYDYLLDKEGIKKDIKQSLDYPVIVKPAMLGSSIGISIAYNETQIEKCIEEAFAYDLTVVIEKFMRAREIECAVIGNEQIKIFTPGEIVIQDFVFYDYDAKYSTAPGNSVVFNIPAHLDTKHLLDIKEYAFFTYKCLELRGMARIDFLIEKDTDLVYINEINTIPGFTDISMFSKMCEHDGLDYGSLVDKLIALAFQSYAKRKERIDFHRLEN</sequence>
<dbReference type="PROSITE" id="PS50975">
    <property type="entry name" value="ATP_GRASP"/>
    <property type="match status" value="1"/>
</dbReference>
<feature type="active site" evidence="14">
    <location>
        <position position="183"/>
    </location>
</feature>
<dbReference type="GO" id="GO:0046872">
    <property type="term" value="F:metal ion binding"/>
    <property type="evidence" value="ECO:0007669"/>
    <property type="project" value="UniProtKB-KW"/>
</dbReference>
<comment type="cofactor">
    <cofactor evidence="1">
        <name>Mn(2+)</name>
        <dbReference type="ChEBI" id="CHEBI:29035"/>
    </cofactor>
</comment>
<dbReference type="UniPathway" id="UPA00219"/>
<evidence type="ECO:0000259" key="17">
    <source>
        <dbReference type="PROSITE" id="PS50975"/>
    </source>
</evidence>
<feature type="binding site" evidence="15">
    <location>
        <position position="311"/>
    </location>
    <ligand>
        <name>Mg(2+)</name>
        <dbReference type="ChEBI" id="CHEBI:18420"/>
        <label>2</label>
    </ligand>
</feature>
<feature type="binding site" evidence="15">
    <location>
        <position position="313"/>
    </location>
    <ligand>
        <name>Mg(2+)</name>
        <dbReference type="ChEBI" id="CHEBI:18420"/>
        <label>2</label>
    </ligand>
</feature>
<comment type="catalytic activity">
    <reaction evidence="12 13">
        <text>2 D-alanine + ATP = D-alanyl-D-alanine + ADP + phosphate + H(+)</text>
        <dbReference type="Rhea" id="RHEA:11224"/>
        <dbReference type="ChEBI" id="CHEBI:15378"/>
        <dbReference type="ChEBI" id="CHEBI:30616"/>
        <dbReference type="ChEBI" id="CHEBI:43474"/>
        <dbReference type="ChEBI" id="CHEBI:57416"/>
        <dbReference type="ChEBI" id="CHEBI:57822"/>
        <dbReference type="ChEBI" id="CHEBI:456216"/>
        <dbReference type="EC" id="6.3.2.4"/>
    </reaction>
</comment>
<evidence type="ECO:0000256" key="1">
    <source>
        <dbReference type="ARBA" id="ARBA00001936"/>
    </source>
</evidence>
<accession>A0A172XAJ4</accession>
<keyword evidence="7 15" id="KW-0460">Magnesium</keyword>
<evidence type="ECO:0000313" key="18">
    <source>
        <dbReference type="EMBL" id="ANF33695.1"/>
    </source>
</evidence>
<name>A0A172XAJ4_BORTU</name>
<keyword evidence="6 16" id="KW-0067">ATP-binding</keyword>
<evidence type="ECO:0000256" key="6">
    <source>
        <dbReference type="ARBA" id="ARBA00022840"/>
    </source>
</evidence>
<keyword evidence="10 15" id="KW-0464">Manganese</keyword>
<dbReference type="PANTHER" id="PTHR23132">
    <property type="entry name" value="D-ALANINE--D-ALANINE LIGASE"/>
    <property type="match status" value="1"/>
</dbReference>
<keyword evidence="3 13" id="KW-0436">Ligase</keyword>
<evidence type="ECO:0000256" key="5">
    <source>
        <dbReference type="ARBA" id="ARBA00022741"/>
    </source>
</evidence>
<dbReference type="InterPro" id="IPR011095">
    <property type="entry name" value="Dala_Dala_lig_C"/>
</dbReference>
<evidence type="ECO:0000256" key="15">
    <source>
        <dbReference type="PIRSR" id="PIRSR039102-3"/>
    </source>
</evidence>
<dbReference type="PROSITE" id="PS00844">
    <property type="entry name" value="DALA_DALA_LIGASE_2"/>
    <property type="match status" value="1"/>
</dbReference>
<comment type="subcellular location">
    <subcellularLocation>
        <location evidence="13">Cytoplasm</location>
    </subcellularLocation>
</comment>
<evidence type="ECO:0000256" key="4">
    <source>
        <dbReference type="ARBA" id="ARBA00022723"/>
    </source>
</evidence>
<feature type="active site" evidence="14">
    <location>
        <position position="322"/>
    </location>
</feature>
<dbReference type="InterPro" id="IPR000291">
    <property type="entry name" value="D-Ala_lig_Van_CS"/>
</dbReference>
<dbReference type="InterPro" id="IPR011761">
    <property type="entry name" value="ATP-grasp"/>
</dbReference>
<dbReference type="Gene3D" id="3.30.1490.20">
    <property type="entry name" value="ATP-grasp fold, A domain"/>
    <property type="match status" value="1"/>
</dbReference>
<dbReference type="InterPro" id="IPR013815">
    <property type="entry name" value="ATP_grasp_subdomain_1"/>
</dbReference>
<dbReference type="RefSeq" id="WP_162884346.1">
    <property type="nucleotide sequence ID" value="NZ_CP015629.1"/>
</dbReference>
<feature type="binding site" evidence="15">
    <location>
        <position position="311"/>
    </location>
    <ligand>
        <name>Mg(2+)</name>
        <dbReference type="ChEBI" id="CHEBI:18420"/>
        <label>1</label>
    </ligand>
</feature>